<feature type="compositionally biased region" description="Polar residues" evidence="1">
    <location>
        <begin position="1"/>
        <end position="14"/>
    </location>
</feature>
<dbReference type="EMBL" id="JAUCMV010000003">
    <property type="protein sequence ID" value="KAK0413589.1"/>
    <property type="molecule type" value="Genomic_DNA"/>
</dbReference>
<proteinExistence type="predicted"/>
<evidence type="ECO:0000313" key="3">
    <source>
        <dbReference type="Proteomes" id="UP001175271"/>
    </source>
</evidence>
<organism evidence="2 3">
    <name type="scientific">Steinernema hermaphroditum</name>
    <dbReference type="NCBI Taxonomy" id="289476"/>
    <lineage>
        <taxon>Eukaryota</taxon>
        <taxon>Metazoa</taxon>
        <taxon>Ecdysozoa</taxon>
        <taxon>Nematoda</taxon>
        <taxon>Chromadorea</taxon>
        <taxon>Rhabditida</taxon>
        <taxon>Tylenchina</taxon>
        <taxon>Panagrolaimomorpha</taxon>
        <taxon>Strongyloidoidea</taxon>
        <taxon>Steinernematidae</taxon>
        <taxon>Steinernema</taxon>
    </lineage>
</organism>
<name>A0AA39HZD6_9BILA</name>
<gene>
    <name evidence="2" type="ORF">QR680_006889</name>
</gene>
<dbReference type="Proteomes" id="UP001175271">
    <property type="component" value="Unassembled WGS sequence"/>
</dbReference>
<feature type="region of interest" description="Disordered" evidence="1">
    <location>
        <begin position="1"/>
        <end position="110"/>
    </location>
</feature>
<protein>
    <submittedName>
        <fullName evidence="2">Uncharacterized protein</fullName>
    </submittedName>
</protein>
<keyword evidence="3" id="KW-1185">Reference proteome</keyword>
<dbReference type="AlphaFoldDB" id="A0AA39HZD6"/>
<comment type="caution">
    <text evidence="2">The sequence shown here is derived from an EMBL/GenBank/DDBJ whole genome shotgun (WGS) entry which is preliminary data.</text>
</comment>
<accession>A0AA39HZD6</accession>
<sequence length="150" mass="16953">MMGSSSFPPMSTYTAPFPRLKNRRTSISYSPVRNRLAEQNMSPLNQTYTMGQRDPRPRSNSIDSEIADYNIQDAIAGRLPQPRSGKSSQSWTNRSVRNKSVSNTSSTMSRVFSSKLPSLDGCVKNRNCCQKYWTQTQMDLQKYKSALPGK</sequence>
<reference evidence="2" key="1">
    <citation type="submission" date="2023-06" db="EMBL/GenBank/DDBJ databases">
        <title>Genomic analysis of the entomopathogenic nematode Steinernema hermaphroditum.</title>
        <authorList>
            <person name="Schwarz E.M."/>
            <person name="Heppert J.K."/>
            <person name="Baniya A."/>
            <person name="Schwartz H.T."/>
            <person name="Tan C.-H."/>
            <person name="Antoshechkin I."/>
            <person name="Sternberg P.W."/>
            <person name="Goodrich-Blair H."/>
            <person name="Dillman A.R."/>
        </authorList>
    </citation>
    <scope>NUCLEOTIDE SEQUENCE</scope>
    <source>
        <strain evidence="2">PS9179</strain>
        <tissue evidence="2">Whole animal</tissue>
    </source>
</reference>
<feature type="compositionally biased region" description="Polar residues" evidence="1">
    <location>
        <begin position="84"/>
        <end position="110"/>
    </location>
</feature>
<evidence type="ECO:0000313" key="2">
    <source>
        <dbReference type="EMBL" id="KAK0413589.1"/>
    </source>
</evidence>
<evidence type="ECO:0000256" key="1">
    <source>
        <dbReference type="SAM" id="MobiDB-lite"/>
    </source>
</evidence>
<feature type="compositionally biased region" description="Polar residues" evidence="1">
    <location>
        <begin position="25"/>
        <end position="50"/>
    </location>
</feature>